<evidence type="ECO:0000259" key="1">
    <source>
        <dbReference type="PROSITE" id="PS51677"/>
    </source>
</evidence>
<protein>
    <submittedName>
        <fullName evidence="2">Polysaccharide deacetylase family protein</fullName>
    </submittedName>
</protein>
<proteinExistence type="predicted"/>
<dbReference type="Proteomes" id="UP000676194">
    <property type="component" value="Chromosome"/>
</dbReference>
<reference evidence="2" key="1">
    <citation type="submission" date="2021-05" db="EMBL/GenBank/DDBJ databases">
        <title>Complete genome sequence of the cellulolytic planctomycete Telmatocola sphagniphila SP2T and characterization of the first cellulase from planctomycetes.</title>
        <authorList>
            <person name="Rakitin A.L."/>
            <person name="Beletsky A.V."/>
            <person name="Naumoff D.G."/>
            <person name="Kulichevskaya I.S."/>
            <person name="Mardanov A.V."/>
            <person name="Ravin N.V."/>
            <person name="Dedysh S.N."/>
        </authorList>
    </citation>
    <scope>NUCLEOTIDE SEQUENCE</scope>
    <source>
        <strain evidence="2">SP2T</strain>
    </source>
</reference>
<dbReference type="GO" id="GO:0005975">
    <property type="term" value="P:carbohydrate metabolic process"/>
    <property type="evidence" value="ECO:0007669"/>
    <property type="project" value="InterPro"/>
</dbReference>
<dbReference type="InterPro" id="IPR011330">
    <property type="entry name" value="Glyco_hydro/deAcase_b/a-brl"/>
</dbReference>
<feature type="domain" description="NodB homology" evidence="1">
    <location>
        <begin position="14"/>
        <end position="287"/>
    </location>
</feature>
<dbReference type="CDD" id="cd10940">
    <property type="entry name" value="CE4_PuuE_HpPgdA_like_1"/>
    <property type="match status" value="1"/>
</dbReference>
<keyword evidence="3" id="KW-1185">Reference proteome</keyword>
<dbReference type="KEGG" id="tsph:KIH39_20105"/>
<dbReference type="PANTHER" id="PTHR47561">
    <property type="entry name" value="POLYSACCHARIDE DEACETYLASE FAMILY PROTEIN (AFU_ORTHOLOGUE AFUA_6G05030)"/>
    <property type="match status" value="1"/>
</dbReference>
<evidence type="ECO:0000313" key="3">
    <source>
        <dbReference type="Proteomes" id="UP000676194"/>
    </source>
</evidence>
<accession>A0A8E6B660</accession>
<dbReference type="Gene3D" id="3.20.20.370">
    <property type="entry name" value="Glycoside hydrolase/deacetylase"/>
    <property type="match status" value="1"/>
</dbReference>
<dbReference type="GO" id="GO:0016810">
    <property type="term" value="F:hydrolase activity, acting on carbon-nitrogen (but not peptide) bonds"/>
    <property type="evidence" value="ECO:0007669"/>
    <property type="project" value="InterPro"/>
</dbReference>
<dbReference type="PROSITE" id="PS51677">
    <property type="entry name" value="NODB"/>
    <property type="match status" value="1"/>
</dbReference>
<organism evidence="2 3">
    <name type="scientific">Telmatocola sphagniphila</name>
    <dbReference type="NCBI Taxonomy" id="1123043"/>
    <lineage>
        <taxon>Bacteria</taxon>
        <taxon>Pseudomonadati</taxon>
        <taxon>Planctomycetota</taxon>
        <taxon>Planctomycetia</taxon>
        <taxon>Gemmatales</taxon>
        <taxon>Gemmataceae</taxon>
    </lineage>
</organism>
<dbReference type="RefSeq" id="WP_213495011.1">
    <property type="nucleotide sequence ID" value="NZ_CP074694.1"/>
</dbReference>
<name>A0A8E6B660_9BACT</name>
<evidence type="ECO:0000313" key="2">
    <source>
        <dbReference type="EMBL" id="QVL31130.1"/>
    </source>
</evidence>
<sequence length="319" mass="36919">MLASLSLDLDNQWSYMKTHGDPGWEALPSYLDIVVPRVLEMLRKRNLSITWFVVGQDAALEKNHSALKMIADAGHEVANHSFHHEPWLHLYSEEQIQEEFQKTERAIESATGLRPTGFRGPGFSLSQTVLKVLKDRGYNYDCSTFPTFLGPLARWYYFAKSKGLSVEEKQKRKQLFGKFKEGFRPLRPYDWKLPGGSLVEIPVTTMPIFKVPIHLSYVLYLAGYSRFLAKSYFKWALRLCQLNRVEPSILLHPLDFMGVEDKIGLEFFPAMKNSYQQKCELADWMFGELQRRFQVVSMREHARQAQIRLGIVPKPVVLT</sequence>
<dbReference type="SUPFAM" id="SSF88713">
    <property type="entry name" value="Glycoside hydrolase/deacetylase"/>
    <property type="match status" value="1"/>
</dbReference>
<dbReference type="InterPro" id="IPR002509">
    <property type="entry name" value="NODB_dom"/>
</dbReference>
<dbReference type="AlphaFoldDB" id="A0A8E6B660"/>
<dbReference type="EMBL" id="CP074694">
    <property type="protein sequence ID" value="QVL31130.1"/>
    <property type="molecule type" value="Genomic_DNA"/>
</dbReference>
<dbReference type="Pfam" id="PF01522">
    <property type="entry name" value="Polysacc_deac_1"/>
    <property type="match status" value="1"/>
</dbReference>
<dbReference type="PANTHER" id="PTHR47561:SF1">
    <property type="entry name" value="POLYSACCHARIDE DEACETYLASE FAMILY PROTEIN (AFU_ORTHOLOGUE AFUA_6G05030)"/>
    <property type="match status" value="1"/>
</dbReference>
<gene>
    <name evidence="2" type="ORF">KIH39_20105</name>
</gene>